<dbReference type="InterPro" id="IPR055270">
    <property type="entry name" value="Glyco_tran_10_C"/>
</dbReference>
<reference evidence="15" key="1">
    <citation type="submission" date="2016-06" db="UniProtKB">
        <authorList>
            <consortium name="WormBaseParasite"/>
        </authorList>
    </citation>
    <scope>IDENTIFICATION</scope>
</reference>
<dbReference type="WBParaSite" id="nOo.2.0.1.t00328-RA">
    <property type="protein sequence ID" value="nOo.2.0.1.t00328-RA"/>
    <property type="gene ID" value="nOo.2.0.1.g00328"/>
</dbReference>
<evidence type="ECO:0000256" key="9">
    <source>
        <dbReference type="ARBA" id="ARBA00023136"/>
    </source>
</evidence>
<evidence type="ECO:0000256" key="4">
    <source>
        <dbReference type="ARBA" id="ARBA00022676"/>
    </source>
</evidence>
<evidence type="ECO:0000256" key="6">
    <source>
        <dbReference type="ARBA" id="ARBA00022692"/>
    </source>
</evidence>
<dbReference type="Proteomes" id="UP000271087">
    <property type="component" value="Unassembled WGS sequence"/>
</dbReference>
<name>A0A182DXF2_ONCOC</name>
<keyword evidence="7" id="KW-0735">Signal-anchor</keyword>
<feature type="domain" description="G-patch" evidence="12">
    <location>
        <begin position="380"/>
        <end position="434"/>
    </location>
</feature>
<comment type="similarity">
    <text evidence="3 11">Belongs to the glycosyltransferase 10 family.</text>
</comment>
<dbReference type="Gene3D" id="3.40.50.11660">
    <property type="entry name" value="Glycosyl transferase family 10, C-terminal domain"/>
    <property type="match status" value="1"/>
</dbReference>
<dbReference type="SUPFAM" id="SSF53756">
    <property type="entry name" value="UDP-Glycosyltransferase/glycogen phosphorylase"/>
    <property type="match status" value="1"/>
</dbReference>
<dbReference type="PANTHER" id="PTHR14390:SF2">
    <property type="entry name" value="G PATCH DOMAIN-CONTAINING PROTEIN 3"/>
    <property type="match status" value="1"/>
</dbReference>
<dbReference type="Pfam" id="PF17039">
    <property type="entry name" value="Glyco_tran_10_N"/>
    <property type="match status" value="1"/>
</dbReference>
<dbReference type="Pfam" id="PF00852">
    <property type="entry name" value="Glyco_transf_10"/>
    <property type="match status" value="1"/>
</dbReference>
<dbReference type="EMBL" id="UYRW01000030">
    <property type="protein sequence ID" value="VDK61910.1"/>
    <property type="molecule type" value="Genomic_DNA"/>
</dbReference>
<keyword evidence="10" id="KW-0325">Glycoprotein</keyword>
<dbReference type="InterPro" id="IPR040341">
    <property type="entry name" value="GPATCH3"/>
</dbReference>
<dbReference type="UniPathway" id="UPA00378"/>
<dbReference type="GO" id="GO:0032480">
    <property type="term" value="P:negative regulation of type I interferon production"/>
    <property type="evidence" value="ECO:0007669"/>
    <property type="project" value="InterPro"/>
</dbReference>
<dbReference type="SMART" id="SM00443">
    <property type="entry name" value="G_patch"/>
    <property type="match status" value="1"/>
</dbReference>
<evidence type="ECO:0000313" key="14">
    <source>
        <dbReference type="Proteomes" id="UP000271087"/>
    </source>
</evidence>
<keyword evidence="6 11" id="KW-0812">Transmembrane</keyword>
<comment type="pathway">
    <text evidence="2">Protein modification; protein glycosylation.</text>
</comment>
<evidence type="ECO:0000256" key="7">
    <source>
        <dbReference type="ARBA" id="ARBA00022968"/>
    </source>
</evidence>
<dbReference type="Pfam" id="PF01585">
    <property type="entry name" value="G-patch"/>
    <property type="match status" value="1"/>
</dbReference>
<dbReference type="InterPro" id="IPR031481">
    <property type="entry name" value="Glyco_tran_10_N"/>
</dbReference>
<dbReference type="GO" id="GO:0032580">
    <property type="term" value="C:Golgi cisterna membrane"/>
    <property type="evidence" value="ECO:0007669"/>
    <property type="project" value="UniProtKB-SubCell"/>
</dbReference>
<protein>
    <recommendedName>
        <fullName evidence="11">Fucosyltransferase</fullName>
        <ecNumber evidence="11">2.4.1.-</ecNumber>
    </recommendedName>
</protein>
<gene>
    <name evidence="13" type="ORF">NOO_LOCUS328</name>
</gene>
<dbReference type="AlphaFoldDB" id="A0A182DXF2"/>
<evidence type="ECO:0000256" key="3">
    <source>
        <dbReference type="ARBA" id="ARBA00008919"/>
    </source>
</evidence>
<dbReference type="GO" id="GO:0045893">
    <property type="term" value="P:positive regulation of DNA-templated transcription"/>
    <property type="evidence" value="ECO:0007669"/>
    <property type="project" value="TreeGrafter"/>
</dbReference>
<evidence type="ECO:0000256" key="11">
    <source>
        <dbReference type="RuleBase" id="RU003832"/>
    </source>
</evidence>
<proteinExistence type="inferred from homology"/>
<keyword evidence="11" id="KW-0333">Golgi apparatus</keyword>
<dbReference type="OrthoDB" id="427096at2759"/>
<dbReference type="GO" id="GO:0039536">
    <property type="term" value="P:negative regulation of RIG-I signaling pathway"/>
    <property type="evidence" value="ECO:0007669"/>
    <property type="project" value="InterPro"/>
</dbReference>
<dbReference type="PROSITE" id="PS50174">
    <property type="entry name" value="G_PATCH"/>
    <property type="match status" value="1"/>
</dbReference>
<evidence type="ECO:0000256" key="5">
    <source>
        <dbReference type="ARBA" id="ARBA00022679"/>
    </source>
</evidence>
<dbReference type="GO" id="GO:0003676">
    <property type="term" value="F:nucleic acid binding"/>
    <property type="evidence" value="ECO:0007669"/>
    <property type="project" value="InterPro"/>
</dbReference>
<dbReference type="InterPro" id="IPR038577">
    <property type="entry name" value="GT10-like_C_sf"/>
</dbReference>
<dbReference type="FunFam" id="3.40.50.11660:FF:000002">
    <property type="entry name" value="Alpha-(1,3)-fucosyltransferase"/>
    <property type="match status" value="1"/>
</dbReference>
<evidence type="ECO:0000256" key="10">
    <source>
        <dbReference type="ARBA" id="ARBA00023180"/>
    </source>
</evidence>
<comment type="subcellular location">
    <subcellularLocation>
        <location evidence="1 11">Golgi apparatus</location>
        <location evidence="1 11">Golgi stack membrane</location>
        <topology evidence="1 11">Single-pass type II membrane protein</topology>
    </subcellularLocation>
</comment>
<dbReference type="PANTHER" id="PTHR14390">
    <property type="entry name" value="G PATCH DOMAIN CONTAINING PROTEIN 3"/>
    <property type="match status" value="1"/>
</dbReference>
<keyword evidence="14" id="KW-1185">Reference proteome</keyword>
<dbReference type="InterPro" id="IPR000467">
    <property type="entry name" value="G_patch_dom"/>
</dbReference>
<dbReference type="STRING" id="42157.A0A182DXF2"/>
<keyword evidence="8" id="KW-1133">Transmembrane helix</keyword>
<evidence type="ECO:0000256" key="8">
    <source>
        <dbReference type="ARBA" id="ARBA00022989"/>
    </source>
</evidence>
<accession>A0A182DXF2</accession>
<reference evidence="13 14" key="2">
    <citation type="submission" date="2018-08" db="EMBL/GenBank/DDBJ databases">
        <authorList>
            <person name="Laetsch R D."/>
            <person name="Stevens L."/>
            <person name="Kumar S."/>
            <person name="Blaxter L. M."/>
        </authorList>
    </citation>
    <scope>NUCLEOTIDE SEQUENCE [LARGE SCALE GENOMIC DNA]</scope>
</reference>
<keyword evidence="4 11" id="KW-0328">Glycosyltransferase</keyword>
<evidence type="ECO:0000313" key="15">
    <source>
        <dbReference type="WBParaSite" id="nOo.2.0.1.t00328-RA"/>
    </source>
</evidence>
<evidence type="ECO:0000313" key="13">
    <source>
        <dbReference type="EMBL" id="VDK61910.1"/>
    </source>
</evidence>
<evidence type="ECO:0000256" key="2">
    <source>
        <dbReference type="ARBA" id="ARBA00004922"/>
    </source>
</evidence>
<keyword evidence="5 11" id="KW-0808">Transferase</keyword>
<organism evidence="15">
    <name type="scientific">Onchocerca ochengi</name>
    <name type="common">Filarial nematode worm</name>
    <dbReference type="NCBI Taxonomy" id="42157"/>
    <lineage>
        <taxon>Eukaryota</taxon>
        <taxon>Metazoa</taxon>
        <taxon>Ecdysozoa</taxon>
        <taxon>Nematoda</taxon>
        <taxon>Chromadorea</taxon>
        <taxon>Rhabditida</taxon>
        <taxon>Spirurina</taxon>
        <taxon>Spiruromorpha</taxon>
        <taxon>Filarioidea</taxon>
        <taxon>Onchocercidae</taxon>
        <taxon>Onchocerca</taxon>
    </lineage>
</organism>
<dbReference type="EC" id="2.4.1.-" evidence="11"/>
<keyword evidence="9" id="KW-0472">Membrane</keyword>
<dbReference type="GO" id="GO:0008417">
    <property type="term" value="F:fucosyltransferase activity"/>
    <property type="evidence" value="ECO:0007669"/>
    <property type="project" value="UniProtKB-ARBA"/>
</dbReference>
<evidence type="ECO:0000256" key="1">
    <source>
        <dbReference type="ARBA" id="ARBA00004447"/>
    </source>
</evidence>
<sequence length="781" mass="91844">MIKVKKTEPGTTLHIKEDPLPVQAYAIIRNIPKAYHAKNLRNFFSYFVENGRFHCFHYRHRPEIHVDSNVDEPTTSKEYERFCCVVSFKNEEERAACIRYYHMKFWIDDEGLHMPLKCFIFPLKASEISSDSSQMSANLDFRFFIELKPPSLMPFGNVGTPTKFFLEQIRLCKLPPTVLTKLGIKTKKRVGKYGAVCFKYSESEKDIVEDCEEGKISPPSLDLNFCTPKEIIDSKFELENDNGLEDDDDRYEEWERHETLHDDVTEQERTKSRKYETEQEVTWEKGGPGLVWYTDSFFWNELEEGIDSDWKWVDDWDIDYSIYYDRKDGDLDAKQSVEMMEDQKSGEVVHSVFKKIRKRHYENIQRPASAISFGQFEVHTRGIGSRIMKSYGWSPGLGLGPQNLGRIETVSVEIEEDGSAQTSNERKGLGYRGEKLQRTVVVLLIRELEELMNDCEDEKCVIDDDKCMLTTDRNLVGEADAIIFHFMTDDFRLSDLPKSRSPSQRYVFLTVEAPPSYKLWNRNTLHAPRRFFPGNFFNWTMTYRHDSDVPWVYGGYWISPEMNKIHGFKSENLPYDEKTIMENKTGAIFWLVSNCNTVSKRELAVEKLEKYIMIDRYGACAENPYKRDACKRVAECEKDLGSMNFFYIAIENTVCKNYVTEKYFDRYRLPSVPIVMRRKTYENLVPPRSFIPMDDFESAQAMANYLLTLMSNKTAYLEYFKWRRDGWIRTYQNIGYRFHFCKLCEALLEERPAKTYENVEEWFHGTSECEGSEFAESWKEE</sequence>
<evidence type="ECO:0000259" key="12">
    <source>
        <dbReference type="PROSITE" id="PS50174"/>
    </source>
</evidence>